<feature type="region of interest" description="Disordered" evidence="1">
    <location>
        <begin position="35"/>
        <end position="77"/>
    </location>
</feature>
<feature type="compositionally biased region" description="Low complexity" evidence="1">
    <location>
        <begin position="414"/>
        <end position="435"/>
    </location>
</feature>
<feature type="compositionally biased region" description="Low complexity" evidence="1">
    <location>
        <begin position="150"/>
        <end position="176"/>
    </location>
</feature>
<feature type="compositionally biased region" description="Basic residues" evidence="1">
    <location>
        <begin position="325"/>
        <end position="339"/>
    </location>
</feature>
<sequence length="456" mass="48185">MSPQRGRESVKKMLQANYLEDGGAGEVGNHGAVRARVPEGLEPLARDETAGRTTGTARDVHNTSSPTPTASSGYDNSLSDVAVDAFPCGDEAPVIANAQHLHSTSPSTRSYSPEVVMDEAGALPQPSAPQFPEPEDADASMPGSTTVVNPGSDTDSATSTSSRKTSAGSSPRPRSSTPVRLADFLANSKIKSTRTTGTSRTSNGARPRARSSAASSTRLSHDTLPDTRSASSFASSSRVQVEHPIFDAVHPAAAANVEAGRHQGGYVGAGGDGDDPFAYILHRMTRASLEFYPSEHVAEIMGTPKARLRRRSALSSGSSTTWKRRDARRLSRPGVRNRKTLSPSISPSVQHAKDRRSGLRGSTCRLPVVMTRRLPSRSSHTSTDWLLSEQTGSPTTSSPSATTFSPACSPPPSCASRSTSRAARASSSRSRTSSKASKRTSPRKTWKTSIPRSCSS</sequence>
<feature type="compositionally biased region" description="Basic and acidic residues" evidence="1">
    <location>
        <begin position="36"/>
        <end position="50"/>
    </location>
</feature>
<dbReference type="AlphaFoldDB" id="A0A061BGM3"/>
<reference evidence="2" key="1">
    <citation type="journal article" date="2014" name="Genome Announc.">
        <title>Draft genome sequence of Rhodosporidium toruloides CECT1137, an oleaginous yeast of biotechnological interest.</title>
        <authorList>
            <person name="Morin N."/>
            <person name="Calcas X."/>
            <person name="Devillers H."/>
            <person name="Durrens P."/>
            <person name="Sherman D.J."/>
            <person name="Nicaud J.-M."/>
            <person name="Neuveglise C."/>
        </authorList>
    </citation>
    <scope>NUCLEOTIDE SEQUENCE</scope>
    <source>
        <strain evidence="2">CECT1137</strain>
    </source>
</reference>
<organism evidence="2">
    <name type="scientific">Rhodotorula toruloides</name>
    <name type="common">Yeast</name>
    <name type="synonym">Rhodosporidium toruloides</name>
    <dbReference type="NCBI Taxonomy" id="5286"/>
    <lineage>
        <taxon>Eukaryota</taxon>
        <taxon>Fungi</taxon>
        <taxon>Dikarya</taxon>
        <taxon>Basidiomycota</taxon>
        <taxon>Pucciniomycotina</taxon>
        <taxon>Microbotryomycetes</taxon>
        <taxon>Sporidiobolales</taxon>
        <taxon>Sporidiobolaceae</taxon>
        <taxon>Rhodotorula</taxon>
    </lineage>
</organism>
<evidence type="ECO:0000256" key="1">
    <source>
        <dbReference type="SAM" id="MobiDB-lite"/>
    </source>
</evidence>
<feature type="compositionally biased region" description="Polar residues" evidence="1">
    <location>
        <begin position="100"/>
        <end position="111"/>
    </location>
</feature>
<accession>A0A061BGM3</accession>
<feature type="compositionally biased region" description="Polar residues" evidence="1">
    <location>
        <begin position="340"/>
        <end position="349"/>
    </location>
</feature>
<feature type="region of interest" description="Disordered" evidence="1">
    <location>
        <begin position="308"/>
        <end position="456"/>
    </location>
</feature>
<feature type="compositionally biased region" description="Polar residues" evidence="1">
    <location>
        <begin position="447"/>
        <end position="456"/>
    </location>
</feature>
<name>A0A061BGM3_RHOTO</name>
<gene>
    <name evidence="2" type="ORF">RHTO0S_23e00430g</name>
</gene>
<feature type="compositionally biased region" description="Polar residues" evidence="1">
    <location>
        <begin position="376"/>
        <end position="392"/>
    </location>
</feature>
<feature type="region of interest" description="Disordered" evidence="1">
    <location>
        <begin position="97"/>
        <end position="235"/>
    </location>
</feature>
<feature type="compositionally biased region" description="Low complexity" evidence="1">
    <location>
        <begin position="193"/>
        <end position="218"/>
    </location>
</feature>
<proteinExistence type="predicted"/>
<dbReference type="EMBL" id="LK052958">
    <property type="protein sequence ID" value="CDR49090.1"/>
    <property type="molecule type" value="Genomic_DNA"/>
</dbReference>
<feature type="compositionally biased region" description="Basic residues" evidence="1">
    <location>
        <begin position="436"/>
        <end position="446"/>
    </location>
</feature>
<protein>
    <submittedName>
        <fullName evidence="2">RHTO0S23e00430g1_1</fullName>
    </submittedName>
</protein>
<feature type="compositionally biased region" description="Low complexity" evidence="1">
    <location>
        <begin position="393"/>
        <end position="407"/>
    </location>
</feature>
<feature type="compositionally biased region" description="Polar residues" evidence="1">
    <location>
        <begin position="51"/>
        <end position="77"/>
    </location>
</feature>
<evidence type="ECO:0000313" key="2">
    <source>
        <dbReference type="EMBL" id="CDR49090.1"/>
    </source>
</evidence>